<dbReference type="PRINTS" id="PR00881">
    <property type="entry name" value="L7ARS6FAMILY"/>
</dbReference>
<comment type="function">
    <text evidence="4">Component of the ribosome.</text>
</comment>
<dbReference type="OrthoDB" id="29563at2759"/>
<dbReference type="InterPro" id="IPR018492">
    <property type="entry name" value="Ribosomal_eL8/Nhp2"/>
</dbReference>
<comment type="caution">
    <text evidence="8">The sequence shown here is derived from an EMBL/GenBank/DDBJ whole genome shotgun (WGS) entry which is preliminary data.</text>
</comment>
<evidence type="ECO:0000313" key="8">
    <source>
        <dbReference type="EMBL" id="PHJ15054.1"/>
    </source>
</evidence>
<evidence type="ECO:0000259" key="7">
    <source>
        <dbReference type="Pfam" id="PF01248"/>
    </source>
</evidence>
<dbReference type="VEuPathDB" id="ToxoDB:CSUI_011136"/>
<dbReference type="EMBL" id="MIGC01009826">
    <property type="protein sequence ID" value="PHJ15054.1"/>
    <property type="molecule type" value="Genomic_DNA"/>
</dbReference>
<feature type="region of interest" description="Disordered" evidence="5">
    <location>
        <begin position="53"/>
        <end position="83"/>
    </location>
</feature>
<sequence length="324" mass="36320">MIDGIIPLKRVFSLVSCFTLLGLTFPRTSSAVTFCFGDCCCCPPTSFNMASMKKGSSAAKGSSGGKKKLPAAPLSSKAGKKVQKSPIFTKTPRNFRVGGNIQPRRDLSRFVKWPKYVLLQRQRKVLMQRLKVPPAINQFTHTLDRNQTSQLMRLLAKYKPETRAEKKQRLLQEAERQSAGGAAGGKKPVMIKYGINHVTDLIEIKKAKLVVIAHDVTPVELVCWIPQLCRKKEVPYCIVKGKSRLGQLVHQKNCPVLAIDNVRKEDQAELEAQCKVYRSLFNENAEVRRRWGGGINGIKSQHAQQKKEKLVNIELKKKMGLQLA</sequence>
<dbReference type="AlphaFoldDB" id="A0A2C6KF58"/>
<keyword evidence="3 4" id="KW-0687">Ribonucleoprotein</keyword>
<organism evidence="8 9">
    <name type="scientific">Cystoisospora suis</name>
    <dbReference type="NCBI Taxonomy" id="483139"/>
    <lineage>
        <taxon>Eukaryota</taxon>
        <taxon>Sar</taxon>
        <taxon>Alveolata</taxon>
        <taxon>Apicomplexa</taxon>
        <taxon>Conoidasida</taxon>
        <taxon>Coccidia</taxon>
        <taxon>Eucoccidiorida</taxon>
        <taxon>Eimeriorina</taxon>
        <taxon>Sarcocystidae</taxon>
        <taxon>Cystoisospora</taxon>
    </lineage>
</organism>
<dbReference type="RefSeq" id="XP_067916788.1">
    <property type="nucleotide sequence ID" value="XM_068071237.1"/>
</dbReference>
<evidence type="ECO:0000256" key="6">
    <source>
        <dbReference type="SAM" id="SignalP"/>
    </source>
</evidence>
<dbReference type="SUPFAM" id="SSF55315">
    <property type="entry name" value="L30e-like"/>
    <property type="match status" value="1"/>
</dbReference>
<evidence type="ECO:0000256" key="3">
    <source>
        <dbReference type="ARBA" id="ARBA00023274"/>
    </source>
</evidence>
<keyword evidence="9" id="KW-1185">Reference proteome</keyword>
<dbReference type="GeneID" id="94434448"/>
<protein>
    <recommendedName>
        <fullName evidence="4">60S ribosomal protein L7a</fullName>
    </recommendedName>
</protein>
<name>A0A2C6KF58_9APIC</name>
<keyword evidence="6" id="KW-0732">Signal</keyword>
<dbReference type="InterPro" id="IPR004037">
    <property type="entry name" value="Ribosomal_eL8-like_CS"/>
</dbReference>
<reference evidence="8 9" key="1">
    <citation type="journal article" date="2017" name="Int. J. Parasitol.">
        <title>The genome of the protozoan parasite Cystoisospora suis and a reverse vaccinology approach to identify vaccine candidates.</title>
        <authorList>
            <person name="Palmieri N."/>
            <person name="Shrestha A."/>
            <person name="Ruttkowski B."/>
            <person name="Beck T."/>
            <person name="Vogl C."/>
            <person name="Tomley F."/>
            <person name="Blake D.P."/>
            <person name="Joachim A."/>
        </authorList>
    </citation>
    <scope>NUCLEOTIDE SEQUENCE [LARGE SCALE GENOMIC DNA]</scope>
    <source>
        <strain evidence="8 9">Wien I</strain>
    </source>
</reference>
<dbReference type="PRINTS" id="PR00882">
    <property type="entry name" value="RIBOSOMALL7A"/>
</dbReference>
<evidence type="ECO:0000313" key="9">
    <source>
        <dbReference type="Proteomes" id="UP000221165"/>
    </source>
</evidence>
<dbReference type="GO" id="GO:0003723">
    <property type="term" value="F:RNA binding"/>
    <property type="evidence" value="ECO:0007669"/>
    <property type="project" value="UniProtKB-UniRule"/>
</dbReference>
<dbReference type="InterPro" id="IPR029064">
    <property type="entry name" value="Ribosomal_eL30-like_sf"/>
</dbReference>
<dbReference type="PROSITE" id="PS01082">
    <property type="entry name" value="RIBOSOMAL_L7AE"/>
    <property type="match status" value="1"/>
</dbReference>
<keyword evidence="2 4" id="KW-0689">Ribosomal protein</keyword>
<dbReference type="InterPro" id="IPR004038">
    <property type="entry name" value="Ribosomal_eL8/eL30/eS12/Gad45"/>
</dbReference>
<gene>
    <name evidence="8" type="ORF">CSUI_011136</name>
</gene>
<dbReference type="Gene3D" id="3.30.1330.30">
    <property type="match status" value="1"/>
</dbReference>
<feature type="signal peptide" evidence="6">
    <location>
        <begin position="1"/>
        <end position="31"/>
    </location>
</feature>
<dbReference type="Pfam" id="PF01248">
    <property type="entry name" value="Ribosomal_L7Ae"/>
    <property type="match status" value="1"/>
</dbReference>
<feature type="chain" id="PRO_5012925780" description="60S ribosomal protein L7a" evidence="6">
    <location>
        <begin position="32"/>
        <end position="324"/>
    </location>
</feature>
<dbReference type="InterPro" id="IPR001921">
    <property type="entry name" value="Ribosomal_eL8_euk"/>
</dbReference>
<comment type="similarity">
    <text evidence="1 4">Belongs to the eukaryotic ribosomal protein eL8 family.</text>
</comment>
<evidence type="ECO:0000256" key="4">
    <source>
        <dbReference type="RuleBase" id="RU367042"/>
    </source>
</evidence>
<evidence type="ECO:0000256" key="5">
    <source>
        <dbReference type="SAM" id="MobiDB-lite"/>
    </source>
</evidence>
<dbReference type="Proteomes" id="UP000221165">
    <property type="component" value="Unassembled WGS sequence"/>
</dbReference>
<dbReference type="GO" id="GO:0022625">
    <property type="term" value="C:cytosolic large ribosomal subunit"/>
    <property type="evidence" value="ECO:0007669"/>
    <property type="project" value="UniProtKB-UniRule"/>
</dbReference>
<dbReference type="FunFam" id="3.30.1330.30:FF:000003">
    <property type="entry name" value="60S ribosomal protein L7a"/>
    <property type="match status" value="1"/>
</dbReference>
<dbReference type="PANTHER" id="PTHR23105">
    <property type="entry name" value="RIBOSOMAL PROTEIN L7AE FAMILY MEMBER"/>
    <property type="match status" value="1"/>
</dbReference>
<accession>A0A2C6KF58</accession>
<dbReference type="GO" id="GO:0042254">
    <property type="term" value="P:ribosome biogenesis"/>
    <property type="evidence" value="ECO:0007669"/>
    <property type="project" value="InterPro"/>
</dbReference>
<feature type="domain" description="Ribosomal protein eL8/eL30/eS12/Gadd45" evidence="7">
    <location>
        <begin position="190"/>
        <end position="263"/>
    </location>
</feature>
<proteinExistence type="inferred from homology"/>
<evidence type="ECO:0000256" key="2">
    <source>
        <dbReference type="ARBA" id="ARBA00022980"/>
    </source>
</evidence>
<evidence type="ECO:0000256" key="1">
    <source>
        <dbReference type="ARBA" id="ARBA00007337"/>
    </source>
</evidence>
<dbReference type="InterPro" id="IPR050257">
    <property type="entry name" value="eL8/uL1-like"/>
</dbReference>